<dbReference type="PANTHER" id="PTHR42648">
    <property type="entry name" value="TRANSPOSASE, PUTATIVE-RELATED"/>
    <property type="match status" value="1"/>
</dbReference>
<proteinExistence type="predicted"/>
<accession>A0A6L2K133</accession>
<dbReference type="EMBL" id="BKCJ010001660">
    <property type="protein sequence ID" value="GEU43081.1"/>
    <property type="molecule type" value="Genomic_DNA"/>
</dbReference>
<comment type="caution">
    <text evidence="1">The sequence shown here is derived from an EMBL/GenBank/DDBJ whole genome shotgun (WGS) entry which is preliminary data.</text>
</comment>
<reference evidence="1" key="1">
    <citation type="journal article" date="2019" name="Sci. Rep.">
        <title>Draft genome of Tanacetum cinerariifolium, the natural source of mosquito coil.</title>
        <authorList>
            <person name="Yamashiro T."/>
            <person name="Shiraishi A."/>
            <person name="Satake H."/>
            <person name="Nakayama K."/>
        </authorList>
    </citation>
    <scope>NUCLEOTIDE SEQUENCE</scope>
</reference>
<name>A0A6L2K133_TANCI</name>
<evidence type="ECO:0000313" key="1">
    <source>
        <dbReference type="EMBL" id="GEU43081.1"/>
    </source>
</evidence>
<gene>
    <name evidence="1" type="ORF">Tci_015059</name>
</gene>
<dbReference type="InterPro" id="IPR039537">
    <property type="entry name" value="Retrotran_Ty1/copia-like"/>
</dbReference>
<dbReference type="InterPro" id="IPR036397">
    <property type="entry name" value="RNaseH_sf"/>
</dbReference>
<dbReference type="GO" id="GO:0003676">
    <property type="term" value="F:nucleic acid binding"/>
    <property type="evidence" value="ECO:0007669"/>
    <property type="project" value="InterPro"/>
</dbReference>
<dbReference type="PANTHER" id="PTHR42648:SF27">
    <property type="entry name" value="RNA-DIRECTED DNA POLYMERASE"/>
    <property type="match status" value="1"/>
</dbReference>
<dbReference type="InterPro" id="IPR012337">
    <property type="entry name" value="RNaseH-like_sf"/>
</dbReference>
<dbReference type="Gene3D" id="3.30.420.10">
    <property type="entry name" value="Ribonuclease H-like superfamily/Ribonuclease H"/>
    <property type="match status" value="1"/>
</dbReference>
<protein>
    <submittedName>
        <fullName evidence="1">Retrotransposon protein, putative, Ty1-copia subclass</fullName>
    </submittedName>
</protein>
<sequence>MHNMGKTIGELHALLIEYEKGLPKKAATPQALAIQGGRIQKSNKKKQNAKGKEVGHWERNCHVYLVELMKKKKNAGTASTSGKMTRKPFLHRMKRAIDLLGLIHTDVYGLLRHVLRQGLWNCPTPQHNGMSKRRNRTLLDMVRSMMNLITLPLFFWDYALESATRILNMVLTKKVDKTPYKIWYGKVPNFYYLKVWGCEAHVKRDMLDKLQQDLLSVSL</sequence>
<dbReference type="SUPFAM" id="SSF53098">
    <property type="entry name" value="Ribonuclease H-like"/>
    <property type="match status" value="1"/>
</dbReference>
<dbReference type="AlphaFoldDB" id="A0A6L2K133"/>
<organism evidence="1">
    <name type="scientific">Tanacetum cinerariifolium</name>
    <name type="common">Dalmatian daisy</name>
    <name type="synonym">Chrysanthemum cinerariifolium</name>
    <dbReference type="NCBI Taxonomy" id="118510"/>
    <lineage>
        <taxon>Eukaryota</taxon>
        <taxon>Viridiplantae</taxon>
        <taxon>Streptophyta</taxon>
        <taxon>Embryophyta</taxon>
        <taxon>Tracheophyta</taxon>
        <taxon>Spermatophyta</taxon>
        <taxon>Magnoliopsida</taxon>
        <taxon>eudicotyledons</taxon>
        <taxon>Gunneridae</taxon>
        <taxon>Pentapetalae</taxon>
        <taxon>asterids</taxon>
        <taxon>campanulids</taxon>
        <taxon>Asterales</taxon>
        <taxon>Asteraceae</taxon>
        <taxon>Asteroideae</taxon>
        <taxon>Anthemideae</taxon>
        <taxon>Anthemidinae</taxon>
        <taxon>Tanacetum</taxon>
    </lineage>
</organism>